<gene>
    <name evidence="2" type="ORF">CCHR01_17133</name>
</gene>
<feature type="compositionally biased region" description="Basic and acidic residues" evidence="1">
    <location>
        <begin position="309"/>
        <end position="326"/>
    </location>
</feature>
<keyword evidence="3" id="KW-1185">Reference proteome</keyword>
<reference evidence="2" key="1">
    <citation type="submission" date="2023-01" db="EMBL/GenBank/DDBJ databases">
        <title>Colletotrichum chrysophilum M932 genome sequence.</title>
        <authorList>
            <person name="Baroncelli R."/>
        </authorList>
    </citation>
    <scope>NUCLEOTIDE SEQUENCE</scope>
    <source>
        <strain evidence="2">M932</strain>
    </source>
</reference>
<name>A0AAD9ECS2_9PEZI</name>
<protein>
    <submittedName>
        <fullName evidence="2">Uncharacterized protein</fullName>
    </submittedName>
</protein>
<accession>A0AAD9ECS2</accession>
<feature type="compositionally biased region" description="Basic and acidic residues" evidence="1">
    <location>
        <begin position="400"/>
        <end position="412"/>
    </location>
</feature>
<proteinExistence type="predicted"/>
<evidence type="ECO:0000313" key="3">
    <source>
        <dbReference type="Proteomes" id="UP001243330"/>
    </source>
</evidence>
<dbReference type="Proteomes" id="UP001243330">
    <property type="component" value="Unassembled WGS sequence"/>
</dbReference>
<feature type="compositionally biased region" description="Low complexity" evidence="1">
    <location>
        <begin position="292"/>
        <end position="308"/>
    </location>
</feature>
<feature type="compositionally biased region" description="Basic and acidic residues" evidence="1">
    <location>
        <begin position="159"/>
        <end position="177"/>
    </location>
</feature>
<dbReference type="EMBL" id="JAQOWY010000579">
    <property type="protein sequence ID" value="KAK1840241.1"/>
    <property type="molecule type" value="Genomic_DNA"/>
</dbReference>
<feature type="compositionally biased region" description="Acidic residues" evidence="1">
    <location>
        <begin position="181"/>
        <end position="197"/>
    </location>
</feature>
<evidence type="ECO:0000256" key="1">
    <source>
        <dbReference type="SAM" id="MobiDB-lite"/>
    </source>
</evidence>
<feature type="compositionally biased region" description="Basic and acidic residues" evidence="1">
    <location>
        <begin position="361"/>
        <end position="375"/>
    </location>
</feature>
<organism evidence="2 3">
    <name type="scientific">Colletotrichum chrysophilum</name>
    <dbReference type="NCBI Taxonomy" id="1836956"/>
    <lineage>
        <taxon>Eukaryota</taxon>
        <taxon>Fungi</taxon>
        <taxon>Dikarya</taxon>
        <taxon>Ascomycota</taxon>
        <taxon>Pezizomycotina</taxon>
        <taxon>Sordariomycetes</taxon>
        <taxon>Hypocreomycetidae</taxon>
        <taxon>Glomerellales</taxon>
        <taxon>Glomerellaceae</taxon>
        <taxon>Colletotrichum</taxon>
        <taxon>Colletotrichum gloeosporioides species complex</taxon>
    </lineage>
</organism>
<evidence type="ECO:0000313" key="2">
    <source>
        <dbReference type="EMBL" id="KAK1840241.1"/>
    </source>
</evidence>
<sequence length="513" mass="56483">MPRGRHALDEVSITDLLTDLVAAVKASRATIMRAFDDLATGFLRSHRKRTARNAQFPLWLVERTESADLQVILAARFGEHWENLPGSDYDRRYRVRAAEDLGLDSYLHLYLWFGEAAVRSRDCWRSMPPGIKALDLFGELLAQRQAAAARRKPPSAPSHHLEDPFLPKEIILRRSKADASNGDEQDSEGIREDEEEPAPVGGDTPLAVSAGKSAAGGKPASSVQKHSAITREPGTPAKKSASPARGDIRPVTGSADEPEVDEETAVPTGNLAASARDPNLSADESEADEDPAASVKEPVASTEEPTAPAEREELPLGAEDDRDRANMDNIEDEEPDQGRGERRSGPEAEERRNATASPMHDSPRAPRHTLLDSREALPPPPLYEDESMFGQGGQSESEDDHAVSESRLEPRGNSDTGDDSNYVPNESGINRRKRSSSDAMRQLEHTRYTLTKALDRVDWAIHHEERLQDVKEDQEAQLTADHHAMIQTRADLHARIDKLMDAPEKQVHIPSSA</sequence>
<comment type="caution">
    <text evidence="2">The sequence shown here is derived from an EMBL/GenBank/DDBJ whole genome shotgun (WGS) entry which is preliminary data.</text>
</comment>
<feature type="region of interest" description="Disordered" evidence="1">
    <location>
        <begin position="147"/>
        <end position="442"/>
    </location>
</feature>
<feature type="compositionally biased region" description="Low complexity" evidence="1">
    <location>
        <begin position="207"/>
        <end position="223"/>
    </location>
</feature>
<feature type="compositionally biased region" description="Basic and acidic residues" evidence="1">
    <location>
        <begin position="336"/>
        <end position="353"/>
    </location>
</feature>
<dbReference type="AlphaFoldDB" id="A0AAD9ECS2"/>